<dbReference type="PANTHER" id="PTHR37814">
    <property type="entry name" value="CONSERVED MEMBRANE PROTEIN"/>
    <property type="match status" value="1"/>
</dbReference>
<feature type="transmembrane region" description="Helical" evidence="2">
    <location>
        <begin position="340"/>
        <end position="362"/>
    </location>
</feature>
<feature type="compositionally biased region" description="Basic and acidic residues" evidence="1">
    <location>
        <begin position="392"/>
        <end position="429"/>
    </location>
</feature>
<dbReference type="InterPro" id="IPR038728">
    <property type="entry name" value="YkvI-like"/>
</dbReference>
<feature type="transmembrane region" description="Helical" evidence="2">
    <location>
        <begin position="47"/>
        <end position="69"/>
    </location>
</feature>
<dbReference type="Gene3D" id="1.20.1740.10">
    <property type="entry name" value="Amino acid/polyamine transporter I"/>
    <property type="match status" value="1"/>
</dbReference>
<evidence type="ECO:0000313" key="4">
    <source>
        <dbReference type="Proteomes" id="UP000240615"/>
    </source>
</evidence>
<proteinExistence type="predicted"/>
<name>A0ABC8CTR1_CLOBO</name>
<dbReference type="AlphaFoldDB" id="A0ABC8CTR1"/>
<dbReference type="PANTHER" id="PTHR37814:SF1">
    <property type="entry name" value="MEMBRANE PROTEIN"/>
    <property type="match status" value="1"/>
</dbReference>
<dbReference type="RefSeq" id="WP_159035118.1">
    <property type="nucleotide sequence ID" value="NZ_CP027777.1"/>
</dbReference>
<evidence type="ECO:0000256" key="1">
    <source>
        <dbReference type="SAM" id="MobiDB-lite"/>
    </source>
</evidence>
<dbReference type="EMBL" id="CP027777">
    <property type="protein sequence ID" value="AVQ39046.1"/>
    <property type="molecule type" value="Genomic_DNA"/>
</dbReference>
<feature type="transmembrane region" description="Helical" evidence="2">
    <location>
        <begin position="90"/>
        <end position="112"/>
    </location>
</feature>
<feature type="transmembrane region" description="Helical" evidence="2">
    <location>
        <begin position="151"/>
        <end position="172"/>
    </location>
</feature>
<protein>
    <recommendedName>
        <fullName evidence="5">Branched-chain amino acid transport system carrier protein</fullName>
    </recommendedName>
</protein>
<feature type="compositionally biased region" description="Basic and acidic residues" evidence="1">
    <location>
        <begin position="521"/>
        <end position="546"/>
    </location>
</feature>
<evidence type="ECO:0000313" key="3">
    <source>
        <dbReference type="EMBL" id="AVQ39046.1"/>
    </source>
</evidence>
<keyword evidence="2" id="KW-0812">Transmembrane</keyword>
<evidence type="ECO:0000256" key="2">
    <source>
        <dbReference type="SAM" id="Phobius"/>
    </source>
</evidence>
<feature type="transmembrane region" description="Helical" evidence="2">
    <location>
        <begin position="201"/>
        <end position="219"/>
    </location>
</feature>
<feature type="compositionally biased region" description="Acidic residues" evidence="1">
    <location>
        <begin position="467"/>
        <end position="489"/>
    </location>
</feature>
<gene>
    <name evidence="3" type="ORF">C7M56_10245</name>
</gene>
<feature type="compositionally biased region" description="Basic and acidic residues" evidence="1">
    <location>
        <begin position="505"/>
        <end position="514"/>
    </location>
</feature>
<feature type="transmembrane region" description="Helical" evidence="2">
    <location>
        <begin position="271"/>
        <end position="294"/>
    </location>
</feature>
<sequence length="546" mass="60321">MSENSKSKVGFLTAFQVAAVWFGAHVGGGFATGNQTMNFFVKHGWHSVWLPAVIVIIIGLTYRESLILAKNYGTYDYKSWSKKMYEPYDKVFSVIFEIGYLMIVLLGTGGSIAGSASLMENYGVNYLVGVLITGGIFYILTIYGSELIRKASTIITVLILIFLTIIVIVGIVNNSGNLSHLISTKYSPSSFGTVLYSGLRYAGYQAFVVAIVLSASDTLKSDKAINKSMTLGIILNGVMITLSCIMLLAWMPGAQKETIPILYICKRFNSGFLLFSYSVVLFLAFVSTGIGCVFGAVARFEHVFKKPENIKKRRGLISLVCMVLSMAISLFGLTKIVVVGYGYVGIIGIFAVVIPCIVVGRIKNNRFKKEKESILLEEQNDISNEYQNSASVEDKSDMLKEKDSALKEEQDNISPKDKDIASKEDKDDVLKEEDSELIEDQDDISEEDEENVPVEDQVDVLKGEQDSVPEDADDTLEEDKESVSIEDQDDILKEEQDSVSEGEDDTLKGDKENVAVEGQDDMQKEDKESISIEEEKSTNDDASKED</sequence>
<feature type="transmembrane region" description="Helical" evidence="2">
    <location>
        <begin position="231"/>
        <end position="251"/>
    </location>
</feature>
<keyword evidence="2" id="KW-0472">Membrane</keyword>
<feature type="transmembrane region" description="Helical" evidence="2">
    <location>
        <begin position="315"/>
        <end position="334"/>
    </location>
</feature>
<evidence type="ECO:0008006" key="5">
    <source>
        <dbReference type="Google" id="ProtNLM"/>
    </source>
</evidence>
<dbReference type="Proteomes" id="UP000240615">
    <property type="component" value="Chromosome"/>
</dbReference>
<feature type="region of interest" description="Disordered" evidence="1">
    <location>
        <begin position="386"/>
        <end position="546"/>
    </location>
</feature>
<feature type="transmembrane region" description="Helical" evidence="2">
    <location>
        <begin position="124"/>
        <end position="144"/>
    </location>
</feature>
<keyword evidence="2" id="KW-1133">Transmembrane helix</keyword>
<accession>A0ABC8CTR1</accession>
<reference evidence="3 4" key="1">
    <citation type="submission" date="2018-01" db="EMBL/GenBank/DDBJ databases">
        <title>Genetic Diversity of Clostridium botulinum in seafood.</title>
        <authorList>
            <person name="Athira V."/>
            <person name="Arun Jyothi P.V."/>
            <person name="Lalitha K.V."/>
            <person name="Joseph T.C."/>
        </authorList>
    </citation>
    <scope>NUCLEOTIDE SEQUENCE [LARGE SCALE GENOMIC DNA]</scope>
    <source>
        <strain evidence="3 4">Mfbjulcb8</strain>
    </source>
</reference>
<organism evidence="3 4">
    <name type="scientific">Clostridium botulinum</name>
    <dbReference type="NCBI Taxonomy" id="1491"/>
    <lineage>
        <taxon>Bacteria</taxon>
        <taxon>Bacillati</taxon>
        <taxon>Bacillota</taxon>
        <taxon>Clostridia</taxon>
        <taxon>Eubacteriales</taxon>
        <taxon>Clostridiaceae</taxon>
        <taxon>Clostridium</taxon>
    </lineage>
</organism>
<feature type="compositionally biased region" description="Acidic residues" evidence="1">
    <location>
        <begin position="430"/>
        <end position="458"/>
    </location>
</feature>